<evidence type="ECO:0008006" key="4">
    <source>
        <dbReference type="Google" id="ProtNLM"/>
    </source>
</evidence>
<dbReference type="Proteomes" id="UP001470230">
    <property type="component" value="Unassembled WGS sequence"/>
</dbReference>
<reference evidence="2 3" key="1">
    <citation type="submission" date="2024-04" db="EMBL/GenBank/DDBJ databases">
        <title>Tritrichomonas musculus Genome.</title>
        <authorList>
            <person name="Alves-Ferreira E."/>
            <person name="Grigg M."/>
            <person name="Lorenzi H."/>
            <person name="Galac M."/>
        </authorList>
    </citation>
    <scope>NUCLEOTIDE SEQUENCE [LARGE SCALE GENOMIC DNA]</scope>
    <source>
        <strain evidence="2 3">EAF2021</strain>
    </source>
</reference>
<sequence>MEVIINDHHFHLDIEILKKKSIFFKQKFANDRGNVSINAPFSHAILQKFFFFIEEKESTILKEDCFEILKIAIDWKFVQKVVDSILSKIILYLNSFKNLSNITILNNCDMSFISQSAEILPDLIKYLSFTLLPISTISVLFENRSACLPSQIELTNFVVRYFDIVGISAVTLVHYIDPKYLPPSKMSDLNQKLTEFDCQYLFPHFQISIPQSGDIKNVTLKLEAEKSKKEKSNDEIEQLRDDKDAVFQELEKVKKDLEGKKNEKSKKEEELNQKDSLYKEQKNKYEALQNLSKKLTENEDNLRSKQDELAKYKECCHKNDRKIKKYTTEIKNENIFDDMLKEIDILEKENKENEIIIAEDEKLVESLQEKAKT</sequence>
<feature type="region of interest" description="Disordered" evidence="1">
    <location>
        <begin position="258"/>
        <end position="278"/>
    </location>
</feature>
<accession>A0ABR2IXX6</accession>
<protein>
    <recommendedName>
        <fullName evidence="4">BTB domain-containing protein</fullName>
    </recommendedName>
</protein>
<evidence type="ECO:0000256" key="1">
    <source>
        <dbReference type="SAM" id="MobiDB-lite"/>
    </source>
</evidence>
<evidence type="ECO:0000313" key="3">
    <source>
        <dbReference type="Proteomes" id="UP001470230"/>
    </source>
</evidence>
<keyword evidence="3" id="KW-1185">Reference proteome</keyword>
<proteinExistence type="predicted"/>
<name>A0ABR2IXX6_9EUKA</name>
<evidence type="ECO:0000313" key="2">
    <source>
        <dbReference type="EMBL" id="KAK8870369.1"/>
    </source>
</evidence>
<gene>
    <name evidence="2" type="ORF">M9Y10_008250</name>
</gene>
<comment type="caution">
    <text evidence="2">The sequence shown here is derived from an EMBL/GenBank/DDBJ whole genome shotgun (WGS) entry which is preliminary data.</text>
</comment>
<organism evidence="2 3">
    <name type="scientific">Tritrichomonas musculus</name>
    <dbReference type="NCBI Taxonomy" id="1915356"/>
    <lineage>
        <taxon>Eukaryota</taxon>
        <taxon>Metamonada</taxon>
        <taxon>Parabasalia</taxon>
        <taxon>Tritrichomonadida</taxon>
        <taxon>Tritrichomonadidae</taxon>
        <taxon>Tritrichomonas</taxon>
    </lineage>
</organism>
<dbReference type="EMBL" id="JAPFFF010000014">
    <property type="protein sequence ID" value="KAK8870369.1"/>
    <property type="molecule type" value="Genomic_DNA"/>
</dbReference>